<dbReference type="RefSeq" id="WP_159542884.1">
    <property type="nucleotide sequence ID" value="NZ_CP047156.1"/>
</dbReference>
<accession>A0A7L4YKK5</accession>
<protein>
    <submittedName>
        <fullName evidence="1">Class I SAM-dependent methyltransferase</fullName>
    </submittedName>
</protein>
<sequence>MAKPAAQNQVHLPADFEQVFAVAEPIGGWLTVEQAFLLYRQARAVDRPGAVIVEIGSHQGRSTVVLALAAPDSTVIAVDPFVDGAMFGGLGTKEKFEANLQRAKVTDRVELVQAKSTDRRQAWERPFELLYIDGKHDYWTVTDDLKWATHLPEGGSVLIHDAFSSIGVTLGLLRWVLPGTQLRYVGRAGSLAHFEKRRPSLADRARFIRQLPWWVRNVAIKVLLRLRLYPLARLAGHHDKADPY</sequence>
<keyword evidence="1" id="KW-0489">Methyltransferase</keyword>
<dbReference type="GO" id="GO:0032259">
    <property type="term" value="P:methylation"/>
    <property type="evidence" value="ECO:0007669"/>
    <property type="project" value="UniProtKB-KW"/>
</dbReference>
<proteinExistence type="predicted"/>
<dbReference type="KEGG" id="eke:EK0264_03355"/>
<reference evidence="1 2" key="1">
    <citation type="journal article" date="2018" name="Int. J. Syst. Evol. Microbiol.">
        <title>Epidermidibacterium keratini gen. nov., sp. nov., a member of the family Sporichthyaceae, isolated from keratin epidermis.</title>
        <authorList>
            <person name="Lee D.G."/>
            <person name="Trujillo M.E."/>
            <person name="Kang S."/>
            <person name="Nam J.J."/>
            <person name="Kim Y.J."/>
        </authorList>
    </citation>
    <scope>NUCLEOTIDE SEQUENCE [LARGE SCALE GENOMIC DNA]</scope>
    <source>
        <strain evidence="1 2">EPI-7</strain>
    </source>
</reference>
<dbReference type="AlphaFoldDB" id="A0A7L4YKK5"/>
<keyword evidence="1" id="KW-0808">Transferase</keyword>
<gene>
    <name evidence="1" type="ORF">EK0264_03355</name>
</gene>
<organism evidence="1 2">
    <name type="scientific">Epidermidibacterium keratini</name>
    <dbReference type="NCBI Taxonomy" id="1891644"/>
    <lineage>
        <taxon>Bacteria</taxon>
        <taxon>Bacillati</taxon>
        <taxon>Actinomycetota</taxon>
        <taxon>Actinomycetes</taxon>
        <taxon>Sporichthyales</taxon>
        <taxon>Sporichthyaceae</taxon>
        <taxon>Epidermidibacterium</taxon>
    </lineage>
</organism>
<evidence type="ECO:0000313" key="2">
    <source>
        <dbReference type="Proteomes" id="UP000463857"/>
    </source>
</evidence>
<dbReference type="Gene3D" id="3.40.50.150">
    <property type="entry name" value="Vaccinia Virus protein VP39"/>
    <property type="match status" value="1"/>
</dbReference>
<dbReference type="OrthoDB" id="6075445at2"/>
<dbReference type="Proteomes" id="UP000463857">
    <property type="component" value="Chromosome"/>
</dbReference>
<evidence type="ECO:0000313" key="1">
    <source>
        <dbReference type="EMBL" id="QHB99412.1"/>
    </source>
</evidence>
<dbReference type="InParanoid" id="A0A7L4YKK5"/>
<dbReference type="InterPro" id="IPR029063">
    <property type="entry name" value="SAM-dependent_MTases_sf"/>
</dbReference>
<name>A0A7L4YKK5_9ACTN</name>
<dbReference type="GO" id="GO:0008168">
    <property type="term" value="F:methyltransferase activity"/>
    <property type="evidence" value="ECO:0007669"/>
    <property type="project" value="UniProtKB-KW"/>
</dbReference>
<dbReference type="Pfam" id="PF13578">
    <property type="entry name" value="Methyltransf_24"/>
    <property type="match status" value="1"/>
</dbReference>
<dbReference type="EMBL" id="CP047156">
    <property type="protein sequence ID" value="QHB99412.1"/>
    <property type="molecule type" value="Genomic_DNA"/>
</dbReference>
<dbReference type="SUPFAM" id="SSF53335">
    <property type="entry name" value="S-adenosyl-L-methionine-dependent methyltransferases"/>
    <property type="match status" value="1"/>
</dbReference>
<keyword evidence="2" id="KW-1185">Reference proteome</keyword>